<keyword evidence="2" id="KW-1185">Reference proteome</keyword>
<sequence length="84" mass="9917">MSDESINLVLDHLRALHLSVLALHEDNREMKTRLNEVYSAVVSLRRDQANDAEIVHRMQIIVDQLSERVERIEHRLDLREVYEA</sequence>
<protein>
    <submittedName>
        <fullName evidence="1">Uncharacterized protein</fullName>
    </submittedName>
</protein>
<dbReference type="EMBL" id="JAKGBZ010000025">
    <property type="protein sequence ID" value="MCF3947553.1"/>
    <property type="molecule type" value="Genomic_DNA"/>
</dbReference>
<comment type="caution">
    <text evidence="1">The sequence shown here is derived from an EMBL/GenBank/DDBJ whole genome shotgun (WGS) entry which is preliminary data.</text>
</comment>
<organism evidence="1 2">
    <name type="scientific">Acidiphilium iwatense</name>
    <dbReference type="NCBI Taxonomy" id="768198"/>
    <lineage>
        <taxon>Bacteria</taxon>
        <taxon>Pseudomonadati</taxon>
        <taxon>Pseudomonadota</taxon>
        <taxon>Alphaproteobacteria</taxon>
        <taxon>Acetobacterales</taxon>
        <taxon>Acidocellaceae</taxon>
        <taxon>Acidiphilium</taxon>
    </lineage>
</organism>
<evidence type="ECO:0000313" key="1">
    <source>
        <dbReference type="EMBL" id="MCF3947553.1"/>
    </source>
</evidence>
<gene>
    <name evidence="1" type="ORF">L2A60_12780</name>
</gene>
<evidence type="ECO:0000313" key="2">
    <source>
        <dbReference type="Proteomes" id="UP001521209"/>
    </source>
</evidence>
<proteinExistence type="predicted"/>
<accession>A0ABS9DZP0</accession>
<reference evidence="1 2" key="1">
    <citation type="submission" date="2022-01" db="EMBL/GenBank/DDBJ databases">
        <authorList>
            <person name="Won M."/>
            <person name="Kim S.-J."/>
            <person name="Kwon S.-W."/>
        </authorList>
    </citation>
    <scope>NUCLEOTIDE SEQUENCE [LARGE SCALE GENOMIC DNA]</scope>
    <source>
        <strain evidence="1 2">KCTC 23505</strain>
    </source>
</reference>
<name>A0ABS9DZP0_9PROT</name>
<dbReference type="RefSeq" id="WP_235704802.1">
    <property type="nucleotide sequence ID" value="NZ_JAKGBZ010000025.1"/>
</dbReference>
<dbReference type="Proteomes" id="UP001521209">
    <property type="component" value="Unassembled WGS sequence"/>
</dbReference>